<dbReference type="STRING" id="187304.B0E33_12230"/>
<dbReference type="InterPro" id="IPR000305">
    <property type="entry name" value="GIY-YIG_endonuc"/>
</dbReference>
<dbReference type="PANTHER" id="PTHR34477">
    <property type="entry name" value="UPF0213 PROTEIN YHBQ"/>
    <property type="match status" value="1"/>
</dbReference>
<dbReference type="OrthoDB" id="287318at2"/>
<proteinExistence type="inferred from homology"/>
<reference evidence="4" key="1">
    <citation type="submission" date="2015-07" db="EMBL/GenBank/DDBJ databases">
        <authorList>
            <person name="Rodrigo-Torres Lidia"/>
            <person name="Arahal R.David."/>
        </authorList>
    </citation>
    <scope>NUCLEOTIDE SEQUENCE [LARGE SCALE GENOMIC DNA]</scope>
    <source>
        <strain evidence="4">CECT 4801</strain>
    </source>
</reference>
<protein>
    <submittedName>
        <fullName evidence="3">GIY-YIG nuclease superfamily protein</fullName>
    </submittedName>
</protein>
<sequence>MTAWVYILASRPFETLYTGVTTDLTRRVYEHREGLIEGFSNRYGTKSLVWYEQHEETGAAIAREKQIKRWRRQWKFDLIEKMNPGWQDLYLELNR</sequence>
<name>A0A0M6YAD0_9HYPH</name>
<dbReference type="RefSeq" id="WP_055660274.1">
    <property type="nucleotide sequence ID" value="NZ_CP087156.1"/>
</dbReference>
<dbReference type="InterPro" id="IPR035901">
    <property type="entry name" value="GIY-YIG_endonuc_sf"/>
</dbReference>
<dbReference type="PROSITE" id="PS50164">
    <property type="entry name" value="GIY_YIG"/>
    <property type="match status" value="1"/>
</dbReference>
<evidence type="ECO:0000313" key="4">
    <source>
        <dbReference type="Proteomes" id="UP000048926"/>
    </source>
</evidence>
<comment type="similarity">
    <text evidence="1">Belongs to the UPF0213 family.</text>
</comment>
<dbReference type="PANTHER" id="PTHR34477:SF5">
    <property type="entry name" value="BSL5627 PROTEIN"/>
    <property type="match status" value="1"/>
</dbReference>
<evidence type="ECO:0000259" key="2">
    <source>
        <dbReference type="PROSITE" id="PS50164"/>
    </source>
</evidence>
<keyword evidence="4" id="KW-1185">Reference proteome</keyword>
<dbReference type="Gene3D" id="3.40.1440.10">
    <property type="entry name" value="GIY-YIG endonuclease"/>
    <property type="match status" value="1"/>
</dbReference>
<dbReference type="InterPro" id="IPR050190">
    <property type="entry name" value="UPF0213_domain"/>
</dbReference>
<accession>A0A0M6YAD0</accession>
<dbReference type="AlphaFoldDB" id="A0A0M6YAD0"/>
<gene>
    <name evidence="3" type="ORF">LAL4801_04932</name>
</gene>
<dbReference type="SUPFAM" id="SSF82771">
    <property type="entry name" value="GIY-YIG endonuclease"/>
    <property type="match status" value="1"/>
</dbReference>
<feature type="domain" description="GIY-YIG" evidence="2">
    <location>
        <begin position="1"/>
        <end position="78"/>
    </location>
</feature>
<evidence type="ECO:0000256" key="1">
    <source>
        <dbReference type="ARBA" id="ARBA00007435"/>
    </source>
</evidence>
<dbReference type="SMART" id="SM00465">
    <property type="entry name" value="GIYc"/>
    <property type="match status" value="1"/>
</dbReference>
<dbReference type="Pfam" id="PF01541">
    <property type="entry name" value="GIY-YIG"/>
    <property type="match status" value="1"/>
</dbReference>
<dbReference type="Proteomes" id="UP000048926">
    <property type="component" value="Unassembled WGS sequence"/>
</dbReference>
<evidence type="ECO:0000313" key="3">
    <source>
        <dbReference type="EMBL" id="CTQ46473.1"/>
    </source>
</evidence>
<organism evidence="3 4">
    <name type="scientific">Roseibium aggregatum</name>
    <dbReference type="NCBI Taxonomy" id="187304"/>
    <lineage>
        <taxon>Bacteria</taxon>
        <taxon>Pseudomonadati</taxon>
        <taxon>Pseudomonadota</taxon>
        <taxon>Alphaproteobacteria</taxon>
        <taxon>Hyphomicrobiales</taxon>
        <taxon>Stappiaceae</taxon>
        <taxon>Roseibium</taxon>
    </lineage>
</organism>
<dbReference type="CDD" id="cd10448">
    <property type="entry name" value="GIY-YIG_unchar_3"/>
    <property type="match status" value="1"/>
</dbReference>
<dbReference type="EMBL" id="CXST01000003">
    <property type="protein sequence ID" value="CTQ46473.1"/>
    <property type="molecule type" value="Genomic_DNA"/>
</dbReference>